<feature type="signal peptide" evidence="2">
    <location>
        <begin position="1"/>
        <end position="21"/>
    </location>
</feature>
<dbReference type="NCBIfam" id="TIGR00278">
    <property type="entry name" value="membrane protein insertion efficiency factor YidD"/>
    <property type="match status" value="1"/>
</dbReference>
<comment type="similarity">
    <text evidence="1">Belongs to the UPF0161 family.</text>
</comment>
<feature type="chain" id="PRO_5047340661" description="Putative membrane protein insertion efficiency factor" evidence="2">
    <location>
        <begin position="22"/>
        <end position="87"/>
    </location>
</feature>
<dbReference type="RefSeq" id="WP_368380360.1">
    <property type="nucleotide sequence ID" value="NZ_JBFRYA010000002.1"/>
</dbReference>
<dbReference type="Proteomes" id="UP001557485">
    <property type="component" value="Unassembled WGS sequence"/>
</dbReference>
<reference evidence="3 4" key="1">
    <citation type="journal article" date="2011" name="Int. J. Syst. Evol. Microbiol.">
        <title>Zhongshania antarctica gen. nov., sp. nov. and Zhongshania guokunii sp. nov., gammaproteobacteria respectively isolated from coastal attached (fast) ice and surface seawater of the Antarctic.</title>
        <authorList>
            <person name="Li H.J."/>
            <person name="Zhang X.Y."/>
            <person name="Chen C.X."/>
            <person name="Zhang Y.J."/>
            <person name="Gao Z.M."/>
            <person name="Yu Y."/>
            <person name="Chen X.L."/>
            <person name="Chen B."/>
            <person name="Zhang Y.Z."/>
        </authorList>
    </citation>
    <scope>NUCLEOTIDE SEQUENCE [LARGE SCALE GENOMIC DNA]</scope>
    <source>
        <strain evidence="3 4">ZS6-22T</strain>
    </source>
</reference>
<accession>A0ABV3U461</accession>
<evidence type="ECO:0000256" key="2">
    <source>
        <dbReference type="SAM" id="SignalP"/>
    </source>
</evidence>
<dbReference type="HAMAP" id="MF_00386">
    <property type="entry name" value="UPF0161_YidD"/>
    <property type="match status" value="1"/>
</dbReference>
<evidence type="ECO:0000313" key="3">
    <source>
        <dbReference type="EMBL" id="MEX1668067.1"/>
    </source>
</evidence>
<comment type="caution">
    <text evidence="3">The sequence shown here is derived from an EMBL/GenBank/DDBJ whole genome shotgun (WGS) entry which is preliminary data.</text>
</comment>
<keyword evidence="2" id="KW-0732">Signal</keyword>
<keyword evidence="1" id="KW-0472">Membrane</keyword>
<dbReference type="EMBL" id="JBFRYA010000002">
    <property type="protein sequence ID" value="MEX1668067.1"/>
    <property type="molecule type" value="Genomic_DNA"/>
</dbReference>
<organism evidence="3 4">
    <name type="scientific">Zhongshania guokunii</name>
    <dbReference type="NCBI Taxonomy" id="641783"/>
    <lineage>
        <taxon>Bacteria</taxon>
        <taxon>Pseudomonadati</taxon>
        <taxon>Pseudomonadota</taxon>
        <taxon>Gammaproteobacteria</taxon>
        <taxon>Cellvibrionales</taxon>
        <taxon>Spongiibacteraceae</taxon>
        <taxon>Zhongshania</taxon>
    </lineage>
</organism>
<comment type="subcellular location">
    <subcellularLocation>
        <location evidence="1">Cell membrane</location>
        <topology evidence="1">Peripheral membrane protein</topology>
        <orientation evidence="1">Cytoplasmic side</orientation>
    </subcellularLocation>
</comment>
<keyword evidence="4" id="KW-1185">Reference proteome</keyword>
<dbReference type="InterPro" id="IPR002696">
    <property type="entry name" value="Membr_insert_effic_factor_YidD"/>
</dbReference>
<protein>
    <recommendedName>
        <fullName evidence="1">Putative membrane protein insertion efficiency factor</fullName>
    </recommendedName>
</protein>
<evidence type="ECO:0000256" key="1">
    <source>
        <dbReference type="HAMAP-Rule" id="MF_00386"/>
    </source>
</evidence>
<name>A0ABV3U461_9GAMM</name>
<evidence type="ECO:0000313" key="4">
    <source>
        <dbReference type="Proteomes" id="UP001557485"/>
    </source>
</evidence>
<comment type="function">
    <text evidence="1">Could be involved in insertion of integral membrane proteins into the membrane.</text>
</comment>
<dbReference type="PANTHER" id="PTHR33383">
    <property type="entry name" value="MEMBRANE PROTEIN INSERTION EFFICIENCY FACTOR-RELATED"/>
    <property type="match status" value="1"/>
</dbReference>
<sequence>MQRLLIACISFYRLFISPLMAPHCRFYPSCSSYAIEAIKLHGARRGGYLGLKRLLRCHPLSSGGYDPVPSCHCHSTELKLSRHSSND</sequence>
<dbReference type="SMART" id="SM01234">
    <property type="entry name" value="Haemolytic"/>
    <property type="match status" value="1"/>
</dbReference>
<keyword evidence="1" id="KW-1003">Cell membrane</keyword>
<gene>
    <name evidence="3" type="primary">yidD</name>
    <name evidence="3" type="ORF">AB4876_04035</name>
</gene>
<dbReference type="PANTHER" id="PTHR33383:SF1">
    <property type="entry name" value="MEMBRANE PROTEIN INSERTION EFFICIENCY FACTOR-RELATED"/>
    <property type="match status" value="1"/>
</dbReference>
<proteinExistence type="inferred from homology"/>
<dbReference type="Pfam" id="PF01809">
    <property type="entry name" value="YidD"/>
    <property type="match status" value="1"/>
</dbReference>